<name>A0A9D3XP92_9SAUR</name>
<reference evidence="1" key="1">
    <citation type="submission" date="2021-09" db="EMBL/GenBank/DDBJ databases">
        <title>The genome of Mauremys mutica provides insights into the evolution of semi-aquatic lifestyle.</title>
        <authorList>
            <person name="Gong S."/>
            <person name="Gao Y."/>
        </authorList>
    </citation>
    <scope>NUCLEOTIDE SEQUENCE</scope>
    <source>
        <strain evidence="1">MM-2020</strain>
        <tissue evidence="1">Muscle</tissue>
    </source>
</reference>
<organism evidence="1 2">
    <name type="scientific">Mauremys mutica</name>
    <name type="common">yellowpond turtle</name>
    <dbReference type="NCBI Taxonomy" id="74926"/>
    <lineage>
        <taxon>Eukaryota</taxon>
        <taxon>Metazoa</taxon>
        <taxon>Chordata</taxon>
        <taxon>Craniata</taxon>
        <taxon>Vertebrata</taxon>
        <taxon>Euteleostomi</taxon>
        <taxon>Archelosauria</taxon>
        <taxon>Testudinata</taxon>
        <taxon>Testudines</taxon>
        <taxon>Cryptodira</taxon>
        <taxon>Durocryptodira</taxon>
        <taxon>Testudinoidea</taxon>
        <taxon>Geoemydidae</taxon>
        <taxon>Geoemydinae</taxon>
        <taxon>Mauremys</taxon>
    </lineage>
</organism>
<dbReference type="EMBL" id="JAHDVG010000466">
    <property type="protein sequence ID" value="KAH1182888.1"/>
    <property type="molecule type" value="Genomic_DNA"/>
</dbReference>
<comment type="caution">
    <text evidence="1">The sequence shown here is derived from an EMBL/GenBank/DDBJ whole genome shotgun (WGS) entry which is preliminary data.</text>
</comment>
<keyword evidence="2" id="KW-1185">Reference proteome</keyword>
<dbReference type="Proteomes" id="UP000827986">
    <property type="component" value="Unassembled WGS sequence"/>
</dbReference>
<accession>A0A9D3XP92</accession>
<gene>
    <name evidence="1" type="ORF">KIL84_004380</name>
</gene>
<sequence length="133" mass="14327">MKHFLPWKHSGGRGCAKAAFFKKLGGGGTSHPLKRREDVLECCINIGCASWVEGSWSQHNKPDIPSPPDHKQDLAALAGASLSYLHGLKCYKEADLALLVPGYRVGCVSELLSPTLCSGLENKSADAVWRANP</sequence>
<protein>
    <submittedName>
        <fullName evidence="1">Uncharacterized protein</fullName>
    </submittedName>
</protein>
<evidence type="ECO:0000313" key="2">
    <source>
        <dbReference type="Proteomes" id="UP000827986"/>
    </source>
</evidence>
<evidence type="ECO:0000313" key="1">
    <source>
        <dbReference type="EMBL" id="KAH1182888.1"/>
    </source>
</evidence>
<dbReference type="AlphaFoldDB" id="A0A9D3XP92"/>
<proteinExistence type="predicted"/>